<dbReference type="PROSITE" id="PS00012">
    <property type="entry name" value="PHOSPHOPANTETHEINE"/>
    <property type="match status" value="1"/>
</dbReference>
<dbReference type="GeneID" id="12986114"/>
<evidence type="ECO:0000313" key="4">
    <source>
        <dbReference type="EMBL" id="EHA53382.1"/>
    </source>
</evidence>
<dbReference type="SUPFAM" id="SSF56801">
    <property type="entry name" value="Acetyl-CoA synthetase-like"/>
    <property type="match status" value="1"/>
</dbReference>
<dbReference type="Pfam" id="PF23562">
    <property type="entry name" value="AMP-binding_C_3"/>
    <property type="match status" value="1"/>
</dbReference>
<dbReference type="PROSITE" id="PS00455">
    <property type="entry name" value="AMP_BINDING"/>
    <property type="match status" value="1"/>
</dbReference>
<dbReference type="Pfam" id="PF00501">
    <property type="entry name" value="AMP-binding"/>
    <property type="match status" value="1"/>
</dbReference>
<reference evidence="4 5" key="1">
    <citation type="journal article" date="2005" name="Nature">
        <title>The genome sequence of the rice blast fungus Magnaporthe grisea.</title>
        <authorList>
            <person name="Dean R.A."/>
            <person name="Talbot N.J."/>
            <person name="Ebbole D.J."/>
            <person name="Farman M.L."/>
            <person name="Mitchell T.K."/>
            <person name="Orbach M.J."/>
            <person name="Thon M."/>
            <person name="Kulkarni R."/>
            <person name="Xu J.R."/>
            <person name="Pan H."/>
            <person name="Read N.D."/>
            <person name="Lee Y.H."/>
            <person name="Carbone I."/>
            <person name="Brown D."/>
            <person name="Oh Y.Y."/>
            <person name="Donofrio N."/>
            <person name="Jeong J.S."/>
            <person name="Soanes D.M."/>
            <person name="Djonovic S."/>
            <person name="Kolomiets E."/>
            <person name="Rehmeyer C."/>
            <person name="Li W."/>
            <person name="Harding M."/>
            <person name="Kim S."/>
            <person name="Lebrun M.H."/>
            <person name="Bohnert H."/>
            <person name="Coughlan S."/>
            <person name="Butler J."/>
            <person name="Calvo S."/>
            <person name="Ma L.J."/>
            <person name="Nicol R."/>
            <person name="Purcell S."/>
            <person name="Nusbaum C."/>
            <person name="Galagan J.E."/>
            <person name="Birren B.W."/>
        </authorList>
    </citation>
    <scope>NUCLEOTIDE SEQUENCE [LARGE SCALE GENOMIC DNA]</scope>
    <source>
        <strain evidence="5">70-15 / ATCC MYA-4617 / FGSC 8958</strain>
    </source>
</reference>
<dbReference type="GO" id="GO:0031177">
    <property type="term" value="F:phosphopantetheine binding"/>
    <property type="evidence" value="ECO:0007669"/>
    <property type="project" value="InterPro"/>
</dbReference>
<dbReference type="InterPro" id="IPR013120">
    <property type="entry name" value="FAR_NAD-bd"/>
</dbReference>
<dbReference type="InterPro" id="IPR036291">
    <property type="entry name" value="NAD(P)-bd_dom_sf"/>
</dbReference>
<dbReference type="Gene3D" id="1.10.1200.10">
    <property type="entry name" value="ACP-like"/>
    <property type="match status" value="1"/>
</dbReference>
<dbReference type="HOGENOM" id="CLU_002220_2_1_1"/>
<dbReference type="InterPro" id="IPR000873">
    <property type="entry name" value="AMP-dep_synth/lig_dom"/>
</dbReference>
<dbReference type="InterPro" id="IPR051414">
    <property type="entry name" value="Adenylate-forming_Reductase"/>
</dbReference>
<accession>G4N2T3</accession>
<dbReference type="OMA" id="ANTFECV"/>
<dbReference type="SUPFAM" id="SSF51735">
    <property type="entry name" value="NAD(P)-binding Rossmann-fold domains"/>
    <property type="match status" value="1"/>
</dbReference>
<dbReference type="InParanoid" id="G4N2T3"/>
<protein>
    <recommendedName>
        <fullName evidence="3">Polyketide synthase-like phosphopantetheine-binding domain-containing protein</fullName>
    </recommendedName>
</protein>
<dbReference type="RefSeq" id="XP_003713189.1">
    <property type="nucleotide sequence ID" value="XM_003713141.1"/>
</dbReference>
<dbReference type="STRING" id="242507.G4N2T3"/>
<gene>
    <name evidence="4" type="ORF">MGG_16971</name>
</gene>
<proteinExistence type="predicted"/>
<dbReference type="InterPro" id="IPR020845">
    <property type="entry name" value="AMP-binding_CS"/>
</dbReference>
<keyword evidence="5" id="KW-1185">Reference proteome</keyword>
<dbReference type="eggNOG" id="KOG1178">
    <property type="taxonomic scope" value="Eukaryota"/>
</dbReference>
<dbReference type="OrthoDB" id="429813at2759"/>
<dbReference type="PANTHER" id="PTHR43439:SF2">
    <property type="entry name" value="ENZYME, PUTATIVE (JCVI)-RELATED"/>
    <property type="match status" value="1"/>
</dbReference>
<dbReference type="VEuPathDB" id="FungiDB:MGG_16971"/>
<dbReference type="InterPro" id="IPR020806">
    <property type="entry name" value="PKS_PP-bd"/>
</dbReference>
<organism evidence="4 5">
    <name type="scientific">Pyricularia oryzae (strain 70-15 / ATCC MYA-4617 / FGSC 8958)</name>
    <name type="common">Rice blast fungus</name>
    <name type="synonym">Magnaporthe oryzae</name>
    <dbReference type="NCBI Taxonomy" id="242507"/>
    <lineage>
        <taxon>Eukaryota</taxon>
        <taxon>Fungi</taxon>
        <taxon>Dikarya</taxon>
        <taxon>Ascomycota</taxon>
        <taxon>Pezizomycotina</taxon>
        <taxon>Sordariomycetes</taxon>
        <taxon>Sordariomycetidae</taxon>
        <taxon>Magnaporthales</taxon>
        <taxon>Pyriculariaceae</taxon>
        <taxon>Pyricularia</taxon>
    </lineage>
</organism>
<evidence type="ECO:0000259" key="3">
    <source>
        <dbReference type="SMART" id="SM00823"/>
    </source>
</evidence>
<dbReference type="Proteomes" id="UP000009058">
    <property type="component" value="Chromosome 3"/>
</dbReference>
<reference key="2">
    <citation type="submission" date="2011-05" db="EMBL/GenBank/DDBJ databases">
        <title>The Genome Sequence of Magnaporthe oryzae 70-15.</title>
        <authorList>
            <consortium name="The Broad Institute Genome Sequencing Platform"/>
            <person name="Ma L.-J."/>
            <person name="Dead R."/>
            <person name="Young S.K."/>
            <person name="Zeng Q."/>
            <person name="Gargeya S."/>
            <person name="Fitzgerald M."/>
            <person name="Haas B."/>
            <person name="Abouelleil A."/>
            <person name="Alvarado L."/>
            <person name="Arachchi H.M."/>
            <person name="Berlin A."/>
            <person name="Brown A."/>
            <person name="Chapman S.B."/>
            <person name="Chen Z."/>
            <person name="Dunbar C."/>
            <person name="Freedman E."/>
            <person name="Gearin G."/>
            <person name="Gellesch M."/>
            <person name="Goldberg J."/>
            <person name="Griggs A."/>
            <person name="Gujja S."/>
            <person name="Heiman D."/>
            <person name="Howarth C."/>
            <person name="Larson L."/>
            <person name="Lui A."/>
            <person name="MacDonald P.J.P."/>
            <person name="Mehta T."/>
            <person name="Montmayeur A."/>
            <person name="Murphy C."/>
            <person name="Neiman D."/>
            <person name="Pearson M."/>
            <person name="Priest M."/>
            <person name="Roberts A."/>
            <person name="Saif S."/>
            <person name="Shea T."/>
            <person name="Shenoy N."/>
            <person name="Sisk P."/>
            <person name="Stolte C."/>
            <person name="Sykes S."/>
            <person name="Yandava C."/>
            <person name="Wortman J."/>
            <person name="Nusbaum C."/>
            <person name="Birren B."/>
        </authorList>
    </citation>
    <scope>NUCLEOTIDE SEQUENCE</scope>
    <source>
        <strain>70-15</strain>
    </source>
</reference>
<dbReference type="Pfam" id="PF07993">
    <property type="entry name" value="NAD_binding_4"/>
    <property type="match status" value="1"/>
</dbReference>
<name>G4N2T3_PYRO7</name>
<dbReference type="InterPro" id="IPR006162">
    <property type="entry name" value="Ppantetheine_attach_site"/>
</dbReference>
<dbReference type="AlphaFoldDB" id="G4N2T3"/>
<feature type="domain" description="Polyketide synthase-like phosphopantetheine-binding" evidence="3">
    <location>
        <begin position="554"/>
        <end position="626"/>
    </location>
</feature>
<dbReference type="PANTHER" id="PTHR43439">
    <property type="entry name" value="PHENYLACETATE-COENZYME A LIGASE"/>
    <property type="match status" value="1"/>
</dbReference>
<dbReference type="SUPFAM" id="SSF47336">
    <property type="entry name" value="ACP-like"/>
    <property type="match status" value="1"/>
</dbReference>
<evidence type="ECO:0000256" key="1">
    <source>
        <dbReference type="ARBA" id="ARBA00022450"/>
    </source>
</evidence>
<dbReference type="InterPro" id="IPR042099">
    <property type="entry name" value="ANL_N_sf"/>
</dbReference>
<dbReference type="InterPro" id="IPR036736">
    <property type="entry name" value="ACP-like_sf"/>
</dbReference>
<keyword evidence="1" id="KW-0596">Phosphopantetheine</keyword>
<evidence type="ECO:0000256" key="2">
    <source>
        <dbReference type="ARBA" id="ARBA00022553"/>
    </source>
</evidence>
<dbReference type="Gene3D" id="3.40.50.720">
    <property type="entry name" value="NAD(P)-binding Rossmann-like Domain"/>
    <property type="match status" value="1"/>
</dbReference>
<dbReference type="SMART" id="SM00823">
    <property type="entry name" value="PKS_PP"/>
    <property type="match status" value="1"/>
</dbReference>
<dbReference type="KEGG" id="mgr:MGG_16971"/>
<dbReference type="EMBL" id="CM001233">
    <property type="protein sequence ID" value="EHA53382.1"/>
    <property type="molecule type" value="Genomic_DNA"/>
</dbReference>
<dbReference type="SMR" id="G4N2T3"/>
<dbReference type="Pfam" id="PF00550">
    <property type="entry name" value="PP-binding"/>
    <property type="match status" value="1"/>
</dbReference>
<evidence type="ECO:0000313" key="5">
    <source>
        <dbReference type="Proteomes" id="UP000009058"/>
    </source>
</evidence>
<dbReference type="Gene3D" id="3.40.50.12780">
    <property type="entry name" value="N-terminal domain of ligase-like"/>
    <property type="match status" value="1"/>
</dbReference>
<keyword evidence="2" id="KW-0597">Phosphoprotein</keyword>
<dbReference type="InterPro" id="IPR009081">
    <property type="entry name" value="PP-bd_ACP"/>
</dbReference>
<sequence>MSQRNGAHNTDHFTTVDDLIRDRAATIPDTPLITYPNSRARCADWVEYTARDLDAYADEAAKELSRLGLNPKHRKSTKSEVVALLGPSDLDYAISMLALTRMGFGVLFLSTRLAVEAYASLLDKTDCTRMLTTPKFVDNTVKAIREGRDLETWDIVEKSIYSRESTGKQFQKQTEIQDQANAVAFIVHSSGSTGLPKPIFQSHRACLGNYALGSGMRAFVTLPLFHNSGLANTFRSIVAGKCMALYNASIPMTSASLVEGLDHIKPETFNCVPYVLKILSETPEGLAALARCKMVVYAGAGCPDDLGDLLVEKGVNFVSHYGQTEMGQLMMSTRPPGDKAWNYVRPLPNTRQFIHMDPLGDGQYECVVLDGLETKVMSNSDSPPNSYRTRDIFVKHPTIPDAWKPVGRLDDRLTLVNGEKVLPIPMEGTISQSELVHQCLIFGVGRAFPGLLVVKSDKVPSGWTRERYLDAIWPSVQLANHNAEKFAQIDRDMVEVLEADANYPRTDKGTIIRAASYKRFADLIDAVYTRFEGGSLGPAGKNGTRQKTDVQGYKSYLTALFRERMGFKTLQLDTDFFSAGIDSLQAIMARSHMMRQLDLGGAVLGQNVVFEHPTINQLAEHLFVASRATRHTSPTTAPDDLSTFMYDLVAKYGNFDPFLPGTKTPQADTILLTGATGSLGAHILAQLLPFPHVRHVYCLVRAPDAAAATARVFSSLSDRGLGDCITPALSSKVIALPSDLSRPDLGLAPAVLSGLRSTLTGVIHSAWAVNFNLGVSSFAATHIAGVQNLLKLALSVPFRQPARFAFISSVSAASGTPLPARIAERYVADPRHAQGIGYAQSKWVAEHLVRRAAEGGGVAFRVLRTGQVVGDSRQGRWNATEAIPLMLRAAETMGALPRLDERPSWIPVDVCARAVVELSGVERPFGDAAEEAEDGAHVVYHVLNPRTFSWADELLPALRRPDCGLKFEEVGQREWVARLRAAAEADEAVGKHPTVKLLDFFAGKYDNDKPGRSGLVFETEKTGGRSRAIRQGFDVIGSGLMGKCVASWRSNDWK</sequence>